<dbReference type="EMBL" id="JASFZW010000004">
    <property type="protein sequence ID" value="KAK2078598.1"/>
    <property type="molecule type" value="Genomic_DNA"/>
</dbReference>
<dbReference type="Proteomes" id="UP001255856">
    <property type="component" value="Unassembled WGS sequence"/>
</dbReference>
<dbReference type="SUPFAM" id="SSF57850">
    <property type="entry name" value="RING/U-box"/>
    <property type="match status" value="1"/>
</dbReference>
<evidence type="ECO:0000256" key="9">
    <source>
        <dbReference type="SAM" id="SignalP"/>
    </source>
</evidence>
<feature type="compositionally biased region" description="Acidic residues" evidence="7">
    <location>
        <begin position="891"/>
        <end position="905"/>
    </location>
</feature>
<evidence type="ECO:0000313" key="12">
    <source>
        <dbReference type="Proteomes" id="UP001255856"/>
    </source>
</evidence>
<evidence type="ECO:0000256" key="4">
    <source>
        <dbReference type="ARBA" id="ARBA00022786"/>
    </source>
</evidence>
<feature type="compositionally biased region" description="Low complexity" evidence="7">
    <location>
        <begin position="811"/>
        <end position="821"/>
    </location>
</feature>
<feature type="chain" id="PRO_5042136305" description="RING-type domain-containing protein" evidence="9">
    <location>
        <begin position="21"/>
        <end position="948"/>
    </location>
</feature>
<sequence length="948" mass="103962">MQRVLAGLLIAGLACVAVDALFWRGHSPETWALTCLCFWSSFLIARGRSPFSAWELRNVTWATASLVSFMFLLLDGDLRSWADVYYFCGDDMRYCTADYRWNVRGWRKAVALWNFMLATAMGLQRLFIVLGLGGLLRGEETLTQESFISIAWRLIPYWLNNWEQQWGAECSSMIFELPHFALELLVVLPCVQILCARLKVLAHPPAVAEDGAGADDAPWAPDVLRYRWERRAGERRLVARLKHNLRPMTVVLFVCCLASMNAMVIPRLLELSVVQDERSGHLLGVERELQAVSTGKPAGPALPAAFGLGAAHERAAGEDADAAAAADGARALDPVRARPAAGLAPPGAPGAWSVARDHTAAARRSAPAAFPPRRHAPSPLDPGARARLGVWITLFQPLLPLHWLESLQLLDEAVVRGLDPVIVSALQRWRATRAPRRVVSVWNGLLASGAGEEDVEDTQGGSTSNSSAPRPGEDAGWSVAVLALRELNLTETLFLAARAGGLDAAAAPLRLRAERVDDDDDARSERLTSRSKTSMTDTTSQEESLRARVAWLRERQASYWSKLRPESAVPPTSAAATPLRMGPLYRSLHKHARELRRMTHPEHVRLFPLLELALAIMRLSCERFFTLLPVWVAYLAFRDPPRAARRVVVGVARTAAAFQRAVLLAFPAVCWAYQAGMVFSTFVSFVFWTGPLRALAAALRERATSVRPAGWRPASAEDIERMGGNCAVCWGELAGAAVDEGGSSVLSDACPADSGPCTEHHEQSAPLRRRAVGGPRPSAGASPAASESSLRTARSEAAPAESWHSAREEVSSAAASEVDSGATREADRERPGRMGPAMSLQCGHAYHSRCILQWLQQCFSQGRMPTCPMCQASIQLEVHYRWPFGRRLDEAASDPDGDEDDDAVEGLEREGRVIPGLRALTLRLRDDFQNRFEPFPDVPPEQEIPFRA</sequence>
<dbReference type="Pfam" id="PF12678">
    <property type="entry name" value="zf-rbx1"/>
    <property type="match status" value="1"/>
</dbReference>
<feature type="region of interest" description="Disordered" evidence="7">
    <location>
        <begin position="516"/>
        <end position="542"/>
    </location>
</feature>
<dbReference type="PROSITE" id="PS50089">
    <property type="entry name" value="ZF_RING_2"/>
    <property type="match status" value="1"/>
</dbReference>
<comment type="pathway">
    <text evidence="1">Protein modification; protein ubiquitination.</text>
</comment>
<dbReference type="Gene3D" id="3.30.40.10">
    <property type="entry name" value="Zinc/RING finger domain, C3HC4 (zinc finger)"/>
    <property type="match status" value="1"/>
</dbReference>
<feature type="compositionally biased region" description="Basic and acidic residues" evidence="7">
    <location>
        <begin position="822"/>
        <end position="832"/>
    </location>
</feature>
<feature type="region of interest" description="Disordered" evidence="7">
    <location>
        <begin position="450"/>
        <end position="473"/>
    </location>
</feature>
<reference evidence="11" key="1">
    <citation type="submission" date="2021-01" db="EMBL/GenBank/DDBJ databases">
        <authorList>
            <person name="Eckstrom K.M.E."/>
        </authorList>
    </citation>
    <scope>NUCLEOTIDE SEQUENCE</scope>
    <source>
        <strain evidence="11">UVCC 0001</strain>
    </source>
</reference>
<feature type="region of interest" description="Disordered" evidence="7">
    <location>
        <begin position="748"/>
        <end position="836"/>
    </location>
</feature>
<dbReference type="InterPro" id="IPR024766">
    <property type="entry name" value="Znf_RING_H2"/>
</dbReference>
<feature type="transmembrane region" description="Helical" evidence="8">
    <location>
        <begin position="111"/>
        <end position="136"/>
    </location>
</feature>
<dbReference type="PROSITE" id="PS51257">
    <property type="entry name" value="PROKAR_LIPOPROTEIN"/>
    <property type="match status" value="1"/>
</dbReference>
<keyword evidence="5" id="KW-0862">Zinc</keyword>
<evidence type="ECO:0000256" key="8">
    <source>
        <dbReference type="SAM" id="Phobius"/>
    </source>
</evidence>
<evidence type="ECO:0000256" key="6">
    <source>
        <dbReference type="PROSITE-ProRule" id="PRU00175"/>
    </source>
</evidence>
<keyword evidence="2" id="KW-0479">Metal-binding</keyword>
<proteinExistence type="predicted"/>
<dbReference type="AlphaFoldDB" id="A0AAD9IJ91"/>
<keyword evidence="8" id="KW-1133">Transmembrane helix</keyword>
<evidence type="ECO:0000313" key="11">
    <source>
        <dbReference type="EMBL" id="KAK2078598.1"/>
    </source>
</evidence>
<keyword evidence="3 6" id="KW-0863">Zinc-finger</keyword>
<keyword evidence="8" id="KW-0472">Membrane</keyword>
<keyword evidence="8" id="KW-0812">Transmembrane</keyword>
<feature type="compositionally biased region" description="Polar residues" evidence="7">
    <location>
        <begin position="459"/>
        <end position="468"/>
    </location>
</feature>
<dbReference type="GO" id="GO:0008270">
    <property type="term" value="F:zinc ion binding"/>
    <property type="evidence" value="ECO:0007669"/>
    <property type="project" value="UniProtKB-KW"/>
</dbReference>
<feature type="signal peptide" evidence="9">
    <location>
        <begin position="1"/>
        <end position="20"/>
    </location>
</feature>
<comment type="caution">
    <text evidence="11">The sequence shown here is derived from an EMBL/GenBank/DDBJ whole genome shotgun (WGS) entry which is preliminary data.</text>
</comment>
<gene>
    <name evidence="11" type="ORF">QBZ16_003438</name>
</gene>
<evidence type="ECO:0000256" key="1">
    <source>
        <dbReference type="ARBA" id="ARBA00004906"/>
    </source>
</evidence>
<keyword evidence="9" id="KW-0732">Signal</keyword>
<organism evidence="11 12">
    <name type="scientific">Prototheca wickerhamii</name>
    <dbReference type="NCBI Taxonomy" id="3111"/>
    <lineage>
        <taxon>Eukaryota</taxon>
        <taxon>Viridiplantae</taxon>
        <taxon>Chlorophyta</taxon>
        <taxon>core chlorophytes</taxon>
        <taxon>Trebouxiophyceae</taxon>
        <taxon>Chlorellales</taxon>
        <taxon>Chlorellaceae</taxon>
        <taxon>Prototheca</taxon>
    </lineage>
</organism>
<keyword evidence="4" id="KW-0833">Ubl conjugation pathway</keyword>
<keyword evidence="12" id="KW-1185">Reference proteome</keyword>
<protein>
    <recommendedName>
        <fullName evidence="10">RING-type domain-containing protein</fullName>
    </recommendedName>
</protein>
<evidence type="ECO:0000256" key="3">
    <source>
        <dbReference type="ARBA" id="ARBA00022771"/>
    </source>
</evidence>
<dbReference type="InterPro" id="IPR001841">
    <property type="entry name" value="Znf_RING"/>
</dbReference>
<accession>A0AAD9IJ91</accession>
<feature type="region of interest" description="Disordered" evidence="7">
    <location>
        <begin position="889"/>
        <end position="909"/>
    </location>
</feature>
<evidence type="ECO:0000256" key="2">
    <source>
        <dbReference type="ARBA" id="ARBA00022723"/>
    </source>
</evidence>
<evidence type="ECO:0000256" key="7">
    <source>
        <dbReference type="SAM" id="MobiDB-lite"/>
    </source>
</evidence>
<feature type="compositionally biased region" description="Low complexity" evidence="7">
    <location>
        <begin position="772"/>
        <end position="789"/>
    </location>
</feature>
<name>A0AAD9IJ91_PROWI</name>
<evidence type="ECO:0000256" key="5">
    <source>
        <dbReference type="ARBA" id="ARBA00022833"/>
    </source>
</evidence>
<dbReference type="InterPro" id="IPR013083">
    <property type="entry name" value="Znf_RING/FYVE/PHD"/>
</dbReference>
<feature type="compositionally biased region" description="Polar residues" evidence="7">
    <location>
        <begin position="530"/>
        <end position="542"/>
    </location>
</feature>
<evidence type="ECO:0000259" key="10">
    <source>
        <dbReference type="PROSITE" id="PS50089"/>
    </source>
</evidence>
<feature type="domain" description="RING-type" evidence="10">
    <location>
        <begin position="840"/>
        <end position="871"/>
    </location>
</feature>